<proteinExistence type="predicted"/>
<name>Q0FZJ5_9HYPH</name>
<comment type="caution">
    <text evidence="1">The sequence shown here is derived from an EMBL/GenBank/DDBJ whole genome shotgun (WGS) entry which is preliminary data.</text>
</comment>
<dbReference type="eggNOG" id="COG3313">
    <property type="taxonomic scope" value="Bacteria"/>
</dbReference>
<gene>
    <name evidence="1" type="ORF">FP2506_03615</name>
</gene>
<dbReference type="EMBL" id="AATP01000008">
    <property type="protein sequence ID" value="EAU40283.1"/>
    <property type="molecule type" value="Genomic_DNA"/>
</dbReference>
<dbReference type="HOGENOM" id="CLU_2409001_0_0_5"/>
<dbReference type="AlphaFoldDB" id="Q0FZJ5"/>
<reference evidence="1 2" key="1">
    <citation type="journal article" date="2010" name="J. Bacteriol.">
        <title>Genome sequence of Fulvimarina pelagi HTCC2506T, a Mn(II)-oxidizing alphaproteobacterium possessing an aerobic anoxygenic photosynthetic gene cluster and Xanthorhodopsin.</title>
        <authorList>
            <person name="Kang I."/>
            <person name="Oh H.M."/>
            <person name="Lim S.I."/>
            <person name="Ferriera S."/>
            <person name="Giovannoni S.J."/>
            <person name="Cho J.C."/>
        </authorList>
    </citation>
    <scope>NUCLEOTIDE SEQUENCE [LARGE SCALE GENOMIC DNA]</scope>
    <source>
        <strain evidence="1 2">HTCC2506</strain>
    </source>
</reference>
<evidence type="ECO:0000313" key="1">
    <source>
        <dbReference type="EMBL" id="EAU40283.1"/>
    </source>
</evidence>
<dbReference type="STRING" id="217511.GCA_001463845_01290"/>
<evidence type="ECO:0008006" key="3">
    <source>
        <dbReference type="Google" id="ProtNLM"/>
    </source>
</evidence>
<dbReference type="PANTHER" id="PTHR35175">
    <property type="entry name" value="DUF1289 DOMAIN-CONTAINING PROTEIN"/>
    <property type="match status" value="1"/>
</dbReference>
<dbReference type="Proteomes" id="UP000004310">
    <property type="component" value="Unassembled WGS sequence"/>
</dbReference>
<keyword evidence="2" id="KW-1185">Reference proteome</keyword>
<accession>Q0FZJ5</accession>
<dbReference type="PANTHER" id="PTHR35175:SF2">
    <property type="entry name" value="DUF1289 DOMAIN-CONTAINING PROTEIN"/>
    <property type="match status" value="1"/>
</dbReference>
<dbReference type="Pfam" id="PF06945">
    <property type="entry name" value="DUF1289"/>
    <property type="match status" value="1"/>
</dbReference>
<protein>
    <recommendedName>
        <fullName evidence="3">DUF1289 domain-containing protein</fullName>
    </recommendedName>
</protein>
<dbReference type="InterPro" id="IPR010710">
    <property type="entry name" value="DUF1289"/>
</dbReference>
<sequence>MSESPRLTISALTSNNFTTPAQRTSMIESPCNGICQLHPQTGLCRGCGRNGSEIAAWPSLSRADRLSLLKLLPERMRGAGMKPSFNKDRGDA</sequence>
<evidence type="ECO:0000313" key="2">
    <source>
        <dbReference type="Proteomes" id="UP000004310"/>
    </source>
</evidence>
<organism evidence="1 2">
    <name type="scientific">Fulvimarina pelagi HTCC2506</name>
    <dbReference type="NCBI Taxonomy" id="314231"/>
    <lineage>
        <taxon>Bacteria</taxon>
        <taxon>Pseudomonadati</taxon>
        <taxon>Pseudomonadota</taxon>
        <taxon>Alphaproteobacteria</taxon>
        <taxon>Hyphomicrobiales</taxon>
        <taxon>Aurantimonadaceae</taxon>
        <taxon>Fulvimarina</taxon>
    </lineage>
</organism>